<evidence type="ECO:0000313" key="3">
    <source>
        <dbReference type="Proteomes" id="UP000199220"/>
    </source>
</evidence>
<dbReference type="Gene3D" id="1.10.287.1060">
    <property type="entry name" value="ESAT-6-like"/>
    <property type="match status" value="1"/>
</dbReference>
<feature type="region of interest" description="Disordered" evidence="1">
    <location>
        <begin position="83"/>
        <end position="104"/>
    </location>
</feature>
<dbReference type="RefSeq" id="WP_089772634.1">
    <property type="nucleotide sequence ID" value="NZ_FNTX01000001.1"/>
</dbReference>
<gene>
    <name evidence="2" type="ORF">SAMN04488554_1836</name>
</gene>
<keyword evidence="3" id="KW-1185">Reference proteome</keyword>
<dbReference type="EMBL" id="FNTX01000001">
    <property type="protein sequence ID" value="SEE22215.1"/>
    <property type="molecule type" value="Genomic_DNA"/>
</dbReference>
<name>A0A1H5H2V2_9MICO</name>
<evidence type="ECO:0000256" key="1">
    <source>
        <dbReference type="SAM" id="MobiDB-lite"/>
    </source>
</evidence>
<proteinExistence type="predicted"/>
<dbReference type="STRING" id="648782.SAMN04488554_1836"/>
<dbReference type="AlphaFoldDB" id="A0A1H5H2V2"/>
<accession>A0A1H5H2V2</accession>
<protein>
    <submittedName>
        <fullName evidence="2">Uncharacterized protein</fullName>
    </submittedName>
</protein>
<reference evidence="3" key="1">
    <citation type="submission" date="2016-10" db="EMBL/GenBank/DDBJ databases">
        <authorList>
            <person name="Varghese N."/>
            <person name="Submissions S."/>
        </authorList>
    </citation>
    <scope>NUCLEOTIDE SEQUENCE [LARGE SCALE GENOMIC DNA]</scope>
    <source>
        <strain evidence="3">DSM 21368</strain>
    </source>
</reference>
<organism evidence="2 3">
    <name type="scientific">Ruania alba</name>
    <dbReference type="NCBI Taxonomy" id="648782"/>
    <lineage>
        <taxon>Bacteria</taxon>
        <taxon>Bacillati</taxon>
        <taxon>Actinomycetota</taxon>
        <taxon>Actinomycetes</taxon>
        <taxon>Micrococcales</taxon>
        <taxon>Ruaniaceae</taxon>
        <taxon>Ruania</taxon>
    </lineage>
</organism>
<evidence type="ECO:0000313" key="2">
    <source>
        <dbReference type="EMBL" id="SEE22215.1"/>
    </source>
</evidence>
<sequence length="104" mass="11404">MVQVTYSELDAFHDDVASLAVSLENESQFLEEAAEAVGTPFGDPDLKSAIEYFHQDWNTARDALITSLEDARDNAQNVAEGWRNLDSNAKPSLPDPPVASPIQE</sequence>
<dbReference type="OrthoDB" id="5195569at2"/>
<dbReference type="Proteomes" id="UP000199220">
    <property type="component" value="Unassembled WGS sequence"/>
</dbReference>
<feature type="compositionally biased region" description="Pro residues" evidence="1">
    <location>
        <begin position="93"/>
        <end position="104"/>
    </location>
</feature>